<evidence type="ECO:0000256" key="1">
    <source>
        <dbReference type="ARBA" id="ARBA00008366"/>
    </source>
</evidence>
<dbReference type="PANTHER" id="PTHR43425">
    <property type="entry name" value="OXYGEN-INSENSITIVE NADPH NITROREDUCTASE"/>
    <property type="match status" value="1"/>
</dbReference>
<evidence type="ECO:0000259" key="6">
    <source>
        <dbReference type="Pfam" id="PF00881"/>
    </source>
</evidence>
<dbReference type="PANTHER" id="PTHR43425:SF2">
    <property type="entry name" value="OXYGEN-INSENSITIVE NADPH NITROREDUCTASE"/>
    <property type="match status" value="1"/>
</dbReference>
<dbReference type="EMBL" id="FWDM01000030">
    <property type="protein sequence ID" value="SLM14826.1"/>
    <property type="molecule type" value="Genomic_DNA"/>
</dbReference>
<evidence type="ECO:0000256" key="3">
    <source>
        <dbReference type="ARBA" id="ARBA00022643"/>
    </source>
</evidence>
<keyword evidence="5" id="KW-0521">NADP</keyword>
<evidence type="ECO:0000313" key="7">
    <source>
        <dbReference type="EMBL" id="SLM14826.1"/>
    </source>
</evidence>
<dbReference type="InterPro" id="IPR029479">
    <property type="entry name" value="Nitroreductase"/>
</dbReference>
<keyword evidence="2 5" id="KW-0285">Flavoprotein</keyword>
<reference evidence="7" key="1">
    <citation type="submission" date="2017-02" db="EMBL/GenBank/DDBJ databases">
        <authorList>
            <person name="Regsiter A."/>
            <person name="William W."/>
        </authorList>
    </citation>
    <scope>NUCLEOTIDE SEQUENCE</scope>
    <source>
        <strain evidence="7">Bib</strain>
    </source>
</reference>
<organism evidence="7">
    <name type="scientific">uncultured spirochete</name>
    <dbReference type="NCBI Taxonomy" id="156406"/>
    <lineage>
        <taxon>Bacteria</taxon>
        <taxon>Pseudomonadati</taxon>
        <taxon>Spirochaetota</taxon>
        <taxon>Spirochaetia</taxon>
        <taxon>Spirochaetales</taxon>
        <taxon>environmental samples</taxon>
    </lineage>
</organism>
<dbReference type="PIRSF" id="PIRSF005426">
    <property type="entry name" value="Frp"/>
    <property type="match status" value="1"/>
</dbReference>
<evidence type="ECO:0000256" key="2">
    <source>
        <dbReference type="ARBA" id="ARBA00022630"/>
    </source>
</evidence>
<dbReference type="Pfam" id="PF00881">
    <property type="entry name" value="Nitroreductase"/>
    <property type="match status" value="1"/>
</dbReference>
<evidence type="ECO:0000256" key="5">
    <source>
        <dbReference type="PIRNR" id="PIRNR005426"/>
    </source>
</evidence>
<dbReference type="GO" id="GO:0016491">
    <property type="term" value="F:oxidoreductase activity"/>
    <property type="evidence" value="ECO:0007669"/>
    <property type="project" value="UniProtKB-UniRule"/>
</dbReference>
<keyword evidence="3 5" id="KW-0288">FMN</keyword>
<dbReference type="SUPFAM" id="SSF55469">
    <property type="entry name" value="FMN-dependent nitroreductase-like"/>
    <property type="match status" value="1"/>
</dbReference>
<name>A0A3P3XKM9_9SPIR</name>
<sequence>MTDFDTLFLKRKSVRAYEDRPIQPRVRAQVLAATMRAPTAGDLMLYSVLEIEEQALKEKLAETCDHQQFIAKAPLVLVFLADYSRMMAYFEHHGVPEWCARTGRPAIKPRESDLLLACCDALIAAQTAAIAAESLGLGSCYIGDIMENWEIHRELLALPKYTFPITMLCIGYPTQQQKDRLQPPRLPEQLIVMKNRYRPAAPEELASMYQGKGYGKFALHGDAENAAQALYDRKFAADFSQEMRRSVAAMLKDWE</sequence>
<keyword evidence="4 5" id="KW-0560">Oxidoreductase</keyword>
<comment type="similarity">
    <text evidence="1 5">Belongs to the flavin oxidoreductase frp family.</text>
</comment>
<proteinExistence type="inferred from homology"/>
<dbReference type="InterPro" id="IPR000415">
    <property type="entry name" value="Nitroreductase-like"/>
</dbReference>
<accession>A0A3P3XKM9</accession>
<dbReference type="InterPro" id="IPR016446">
    <property type="entry name" value="Flavin_OxRdtase_Frp"/>
</dbReference>
<protein>
    <recommendedName>
        <fullName evidence="6">Nitroreductase domain-containing protein</fullName>
    </recommendedName>
</protein>
<dbReference type="AlphaFoldDB" id="A0A3P3XKM9"/>
<feature type="domain" description="Nitroreductase" evidence="6">
    <location>
        <begin position="10"/>
        <end position="172"/>
    </location>
</feature>
<evidence type="ECO:0000256" key="4">
    <source>
        <dbReference type="ARBA" id="ARBA00023002"/>
    </source>
</evidence>
<dbReference type="Gene3D" id="3.40.109.10">
    <property type="entry name" value="NADH Oxidase"/>
    <property type="match status" value="1"/>
</dbReference>
<gene>
    <name evidence="7" type="ORF">SPIROBIBN47_360019</name>
</gene>